<reference evidence="3 4" key="1">
    <citation type="submission" date="2020-11" db="EMBL/GenBank/DDBJ databases">
        <title>Kefir isolates.</title>
        <authorList>
            <person name="Marcisauskas S."/>
            <person name="Kim Y."/>
            <person name="Blasche S."/>
        </authorList>
    </citation>
    <scope>NUCLEOTIDE SEQUENCE [LARGE SCALE GENOMIC DNA]</scope>
    <source>
        <strain evidence="3 4">OG2</strain>
    </source>
</reference>
<keyword evidence="1" id="KW-0732">Signal</keyword>
<dbReference type="OrthoDB" id="4070235at2759"/>
<dbReference type="InterPro" id="IPR018871">
    <property type="entry name" value="GLEYA_adhesin_domain"/>
</dbReference>
<accession>A0A9P6VU07</accession>
<dbReference type="Proteomes" id="UP000750334">
    <property type="component" value="Unassembled WGS sequence"/>
</dbReference>
<dbReference type="EMBL" id="PUHR01000370">
    <property type="protein sequence ID" value="KAG0654096.1"/>
    <property type="molecule type" value="Genomic_DNA"/>
</dbReference>
<evidence type="ECO:0000259" key="2">
    <source>
        <dbReference type="PROSITE" id="PS51820"/>
    </source>
</evidence>
<evidence type="ECO:0000313" key="4">
    <source>
        <dbReference type="Proteomes" id="UP000750334"/>
    </source>
</evidence>
<comment type="caution">
    <text evidence="3">The sequence shown here is derived from an EMBL/GenBank/DDBJ whole genome shotgun (WGS) entry which is preliminary data.</text>
</comment>
<evidence type="ECO:0000313" key="3">
    <source>
        <dbReference type="EMBL" id="KAG0654096.1"/>
    </source>
</evidence>
<dbReference type="AlphaFoldDB" id="A0A9P6VU07"/>
<feature type="domain" description="PA14" evidence="2">
    <location>
        <begin position="68"/>
        <end position="245"/>
    </location>
</feature>
<sequence length="310" mass="34137">MKIFSGPKLISIWVAAAVVFRVVGANPSCKPRGVGSEGFTMSLYRYPYADFSAGADQCFSDRNNEGSYNEKGNYIGFSNYSDYGLIGSASGITNLTMDLEVTETCTPTLGKLPPNFNFQEEFDISNFTMHIKGYFYAETSGEYNVIVEADDWADFAFDFTSYDCCGLTKYPESGEWPYWPQPGSYWNFFVQSQWNGPGKTQQPAYLQGGSYYIFDIFYVNKDASAFFSLSYTDPSGALHTDFTGNVFQFTEQPADCPIGDDVYITSLVSSYSGGPSGTSTATGTSVGSDGYGTIRTTYTVFEYDAIKTSS</sequence>
<protein>
    <recommendedName>
        <fullName evidence="2">PA14 domain-containing protein</fullName>
    </recommendedName>
</protein>
<keyword evidence="4" id="KW-1185">Reference proteome</keyword>
<dbReference type="Pfam" id="PF10528">
    <property type="entry name" value="GLEYA"/>
    <property type="match status" value="1"/>
</dbReference>
<dbReference type="InterPro" id="IPR037524">
    <property type="entry name" value="PA14/GLEYA"/>
</dbReference>
<proteinExistence type="predicted"/>
<feature type="non-terminal residue" evidence="3">
    <location>
        <position position="310"/>
    </location>
</feature>
<name>A0A9P6VU07_MAUEX</name>
<evidence type="ECO:0000256" key="1">
    <source>
        <dbReference type="SAM" id="SignalP"/>
    </source>
</evidence>
<feature type="chain" id="PRO_5040145469" description="PA14 domain-containing protein" evidence="1">
    <location>
        <begin position="26"/>
        <end position="310"/>
    </location>
</feature>
<gene>
    <name evidence="3" type="ORF">C6P45_003540</name>
</gene>
<organism evidence="3 4">
    <name type="scientific">Maudiozyma exigua</name>
    <name type="common">Yeast</name>
    <name type="synonym">Kazachstania exigua</name>
    <dbReference type="NCBI Taxonomy" id="34358"/>
    <lineage>
        <taxon>Eukaryota</taxon>
        <taxon>Fungi</taxon>
        <taxon>Dikarya</taxon>
        <taxon>Ascomycota</taxon>
        <taxon>Saccharomycotina</taxon>
        <taxon>Saccharomycetes</taxon>
        <taxon>Saccharomycetales</taxon>
        <taxon>Saccharomycetaceae</taxon>
        <taxon>Maudiozyma</taxon>
    </lineage>
</organism>
<dbReference type="Gene3D" id="2.60.120.1560">
    <property type="match status" value="1"/>
</dbReference>
<dbReference type="PROSITE" id="PS51820">
    <property type="entry name" value="PA14"/>
    <property type="match status" value="1"/>
</dbReference>
<feature type="signal peptide" evidence="1">
    <location>
        <begin position="1"/>
        <end position="25"/>
    </location>
</feature>